<evidence type="ECO:0000313" key="1">
    <source>
        <dbReference type="EMBL" id="KAK2089336.1"/>
    </source>
</evidence>
<keyword evidence="2" id="KW-1185">Reference proteome</keyword>
<evidence type="ECO:0000313" key="2">
    <source>
        <dbReference type="Proteomes" id="UP001266305"/>
    </source>
</evidence>
<reference evidence="1 2" key="1">
    <citation type="submission" date="2023-05" db="EMBL/GenBank/DDBJ databases">
        <title>B98-5 Cell Line De Novo Hybrid Assembly: An Optical Mapping Approach.</title>
        <authorList>
            <person name="Kananen K."/>
            <person name="Auerbach J.A."/>
            <person name="Kautto E."/>
            <person name="Blachly J.S."/>
        </authorList>
    </citation>
    <scope>NUCLEOTIDE SEQUENCE [LARGE SCALE GENOMIC DNA]</scope>
    <source>
        <strain evidence="1">B95-8</strain>
        <tissue evidence="1">Cell line</tissue>
    </source>
</reference>
<gene>
    <name evidence="1" type="ORF">P7K49_032002</name>
</gene>
<proteinExistence type="predicted"/>
<comment type="caution">
    <text evidence="1">The sequence shown here is derived from an EMBL/GenBank/DDBJ whole genome shotgun (WGS) entry which is preliminary data.</text>
</comment>
<name>A0ABQ9TX20_SAGOE</name>
<dbReference type="EMBL" id="JASSZA010000018">
    <property type="protein sequence ID" value="KAK2089336.1"/>
    <property type="molecule type" value="Genomic_DNA"/>
</dbReference>
<dbReference type="Proteomes" id="UP001266305">
    <property type="component" value="Unassembled WGS sequence"/>
</dbReference>
<organism evidence="1 2">
    <name type="scientific">Saguinus oedipus</name>
    <name type="common">Cotton-top tamarin</name>
    <name type="synonym">Oedipomidas oedipus</name>
    <dbReference type="NCBI Taxonomy" id="9490"/>
    <lineage>
        <taxon>Eukaryota</taxon>
        <taxon>Metazoa</taxon>
        <taxon>Chordata</taxon>
        <taxon>Craniata</taxon>
        <taxon>Vertebrata</taxon>
        <taxon>Euteleostomi</taxon>
        <taxon>Mammalia</taxon>
        <taxon>Eutheria</taxon>
        <taxon>Euarchontoglires</taxon>
        <taxon>Primates</taxon>
        <taxon>Haplorrhini</taxon>
        <taxon>Platyrrhini</taxon>
        <taxon>Cebidae</taxon>
        <taxon>Callitrichinae</taxon>
        <taxon>Saguinus</taxon>
    </lineage>
</organism>
<protein>
    <submittedName>
        <fullName evidence="1">Uncharacterized protein</fullName>
    </submittedName>
</protein>
<sequence length="81" mass="8880">MRVYCIRDHTLTGATGQEMANTSGGLMLIALDQNMVNEPLMVAINDNDDKNYVLVITERYGNDGITADAELITTASLEMQN</sequence>
<accession>A0ABQ9TX20</accession>